<evidence type="ECO:0000259" key="12">
    <source>
        <dbReference type="PROSITE" id="PS50305"/>
    </source>
</evidence>
<comment type="subcellular location">
    <subcellularLocation>
        <location evidence="2">Nucleus</location>
    </subcellularLocation>
</comment>
<evidence type="ECO:0000256" key="10">
    <source>
        <dbReference type="PROSITE-ProRule" id="PRU00236"/>
    </source>
</evidence>
<name>A0A232FCF7_9HYME</name>
<evidence type="ECO:0000256" key="3">
    <source>
        <dbReference type="ARBA" id="ARBA00006924"/>
    </source>
</evidence>
<dbReference type="InterPro" id="IPR029035">
    <property type="entry name" value="DHS-like_NAD/FAD-binding_dom"/>
</dbReference>
<evidence type="ECO:0000256" key="9">
    <source>
        <dbReference type="ARBA" id="ARBA00023242"/>
    </source>
</evidence>
<dbReference type="InterPro" id="IPR003000">
    <property type="entry name" value="Sirtuin"/>
</dbReference>
<accession>A0A232FCF7</accession>
<dbReference type="InterPro" id="IPR026591">
    <property type="entry name" value="Sirtuin_cat_small_dom_sf"/>
</dbReference>
<proteinExistence type="inferred from homology"/>
<dbReference type="PANTHER" id="PTHR11085:SF9">
    <property type="entry name" value="NAD-DEPENDENT PROTEIN DEACETYLASE SIRTUIN-1"/>
    <property type="match status" value="1"/>
</dbReference>
<evidence type="ECO:0000256" key="6">
    <source>
        <dbReference type="ARBA" id="ARBA00022723"/>
    </source>
</evidence>
<dbReference type="EC" id="2.3.1.286" evidence="4"/>
<feature type="compositionally biased region" description="Polar residues" evidence="11">
    <location>
        <begin position="727"/>
        <end position="758"/>
    </location>
</feature>
<reference evidence="13 14" key="1">
    <citation type="journal article" date="2017" name="Curr. Biol.">
        <title>The Evolution of Venom by Co-option of Single-Copy Genes.</title>
        <authorList>
            <person name="Martinson E.O."/>
            <person name="Mrinalini"/>
            <person name="Kelkar Y.D."/>
            <person name="Chang C.H."/>
            <person name="Werren J.H."/>
        </authorList>
    </citation>
    <scope>NUCLEOTIDE SEQUENCE [LARGE SCALE GENOMIC DNA]</scope>
    <source>
        <strain evidence="13 14">Alberta</strain>
        <tissue evidence="13">Whole body</tissue>
    </source>
</reference>
<comment type="caution">
    <text evidence="13">The sequence shown here is derived from an EMBL/GenBank/DDBJ whole genome shotgun (WGS) entry which is preliminary data.</text>
</comment>
<dbReference type="FunFam" id="3.30.1600.10:FF:000013">
    <property type="entry name" value="NAD-dependent protein deacetylase sirtuin-1"/>
    <property type="match status" value="1"/>
</dbReference>
<dbReference type="GO" id="GO:0046872">
    <property type="term" value="F:metal ion binding"/>
    <property type="evidence" value="ECO:0007669"/>
    <property type="project" value="UniProtKB-KW"/>
</dbReference>
<dbReference type="STRING" id="543379.A0A232FCF7"/>
<dbReference type="GO" id="GO:0002039">
    <property type="term" value="F:p53 binding"/>
    <property type="evidence" value="ECO:0007669"/>
    <property type="project" value="TreeGrafter"/>
</dbReference>
<evidence type="ECO:0000256" key="2">
    <source>
        <dbReference type="ARBA" id="ARBA00004123"/>
    </source>
</evidence>
<comment type="similarity">
    <text evidence="3">Belongs to the sirtuin family. Class I subfamily.</text>
</comment>
<feature type="binding site" evidence="10">
    <location>
        <position position="362"/>
    </location>
    <ligand>
        <name>Zn(2+)</name>
        <dbReference type="ChEBI" id="CHEBI:29105"/>
    </ligand>
</feature>
<evidence type="ECO:0000256" key="7">
    <source>
        <dbReference type="ARBA" id="ARBA00022833"/>
    </source>
</evidence>
<feature type="region of interest" description="Disordered" evidence="11">
    <location>
        <begin position="622"/>
        <end position="688"/>
    </location>
</feature>
<dbReference type="Gene3D" id="3.30.1600.10">
    <property type="entry name" value="SIR2/SIRT2 'Small Domain"/>
    <property type="match status" value="1"/>
</dbReference>
<protein>
    <recommendedName>
        <fullName evidence="4">protein acetyllysine N-acetyltransferase</fullName>
        <ecNumber evidence="4">2.3.1.286</ecNumber>
    </recommendedName>
</protein>
<evidence type="ECO:0000313" key="14">
    <source>
        <dbReference type="Proteomes" id="UP000215335"/>
    </source>
</evidence>
<dbReference type="OrthoDB" id="424302at2759"/>
<feature type="region of interest" description="Disordered" evidence="11">
    <location>
        <begin position="78"/>
        <end position="145"/>
    </location>
</feature>
<evidence type="ECO:0000256" key="5">
    <source>
        <dbReference type="ARBA" id="ARBA00022679"/>
    </source>
</evidence>
<dbReference type="AlphaFoldDB" id="A0A232FCF7"/>
<dbReference type="PROSITE" id="PS50305">
    <property type="entry name" value="SIRTUIN"/>
    <property type="match status" value="1"/>
</dbReference>
<comment type="cofactor">
    <cofactor evidence="1">
        <name>Zn(2+)</name>
        <dbReference type="ChEBI" id="CHEBI:29105"/>
    </cofactor>
</comment>
<sequence>MAESRRSQHGRSKGASGLGYCVLAVCAQRSIAAMTLAEDRPDFAGFRGWIRPACLSTFSAGMEWKIFAATKFRQLRASSPAGGAKRTTVPNDNDGLAELSDGVKSASTSSDGTNSSTTPTRTDSMSDDTGFPLDTADEKDEVSSTVSNLSDITGISILSDDGEGAMEWRNASTWVEKQIQKGTNPRDVLKVLFSDPSEIPERVDDVILWQIVINMMSEPPKRQKLTHVNTMSDVVELIKNSKNIIVLTGAGVSVSCGIPDFRSRDGIYSRLAQDFPDLPDPQAMFDINYFSQDPRPFFKFAREIYPGQFKPSPCHQFIKMLEKQKKLLRNYSQNIDTLERVAGINNLIECHGSFATASCTKCKYQVKSDDVKEEIFAQTIPMCPKCQEQSLPSITDPTSSDNYRDIVAQGVMKPDIVFFGEGLPDAFHDAMASDKDVCDLLIVIGSSLKVRPVALIPSSIPSHVPQILINRESLQHLEFDVELLGDGDVVINQLCHMLGSSFKEVCWRDTVLQEAQKLLPPEFPLSDAWDQSQDTLTNHHFSQDSAQVDQDNFLVQSTTSKRTLRVFEQDEQDESATLDDRPWKKIKSDTDLKELLNDEPISSMTCTKFYSSLEEYYEKKNHTDEDMLKNPSCESDNESVSEKTGSSKSQKVNDEQEDKKPLDDRPWNKEESKKSNDESSEYTEDSKITESECVNVRSLSFHSEYTEHTVKNLTFIEETHDRHLTSLSYTNSPKSLGSSRKSITLSSGESPTTSYESSRATEEIYISEDCHVVPRIDCLRDDSASEGNLDASKTSDKLELKPRHASIDSVMDSALGDSCSSSDCQKGKIDSNDESKRFDKLDHSSWQPIDRESLASRLPENTYYQMKPGKYIFPGAEVYTNFPWNEGVLQIGGLRSALTASQLSDH</sequence>
<feature type="binding site" evidence="10">
    <location>
        <position position="359"/>
    </location>
    <ligand>
        <name>Zn(2+)</name>
        <dbReference type="ChEBI" id="CHEBI:29105"/>
    </ligand>
</feature>
<dbReference type="SUPFAM" id="SSF52467">
    <property type="entry name" value="DHS-like NAD/FAD-binding domain"/>
    <property type="match status" value="1"/>
</dbReference>
<evidence type="ECO:0000256" key="4">
    <source>
        <dbReference type="ARBA" id="ARBA00012928"/>
    </source>
</evidence>
<dbReference type="GO" id="GO:0033553">
    <property type="term" value="C:rDNA heterochromatin"/>
    <property type="evidence" value="ECO:0007669"/>
    <property type="project" value="TreeGrafter"/>
</dbReference>
<dbReference type="EMBL" id="NNAY01000492">
    <property type="protein sequence ID" value="OXU28017.1"/>
    <property type="molecule type" value="Genomic_DNA"/>
</dbReference>
<dbReference type="GO" id="GO:0005637">
    <property type="term" value="C:nuclear inner membrane"/>
    <property type="evidence" value="ECO:0007669"/>
    <property type="project" value="TreeGrafter"/>
</dbReference>
<keyword evidence="6 10" id="KW-0479">Metal-binding</keyword>
<feature type="binding site" evidence="10">
    <location>
        <position position="383"/>
    </location>
    <ligand>
        <name>Zn(2+)</name>
        <dbReference type="ChEBI" id="CHEBI:29105"/>
    </ligand>
</feature>
<feature type="region of interest" description="Disordered" evidence="11">
    <location>
        <begin position="727"/>
        <end position="760"/>
    </location>
</feature>
<dbReference type="GO" id="GO:0070403">
    <property type="term" value="F:NAD+ binding"/>
    <property type="evidence" value="ECO:0007669"/>
    <property type="project" value="InterPro"/>
</dbReference>
<keyword evidence="9" id="KW-0539">Nucleus</keyword>
<dbReference type="Proteomes" id="UP000215335">
    <property type="component" value="Unassembled WGS sequence"/>
</dbReference>
<dbReference type="GO" id="GO:0003714">
    <property type="term" value="F:transcription corepressor activity"/>
    <property type="evidence" value="ECO:0007669"/>
    <property type="project" value="TreeGrafter"/>
</dbReference>
<keyword evidence="14" id="KW-1185">Reference proteome</keyword>
<evidence type="ECO:0000313" key="13">
    <source>
        <dbReference type="EMBL" id="OXU28017.1"/>
    </source>
</evidence>
<keyword evidence="5" id="KW-0808">Transferase</keyword>
<dbReference type="Pfam" id="PF02146">
    <property type="entry name" value="SIR2"/>
    <property type="match status" value="1"/>
</dbReference>
<evidence type="ECO:0000256" key="11">
    <source>
        <dbReference type="SAM" id="MobiDB-lite"/>
    </source>
</evidence>
<dbReference type="PANTHER" id="PTHR11085">
    <property type="entry name" value="NAD-DEPENDENT PROTEIN DEACYLASE SIRTUIN-5, MITOCHONDRIAL-RELATED"/>
    <property type="match status" value="1"/>
</dbReference>
<dbReference type="InterPro" id="IPR050134">
    <property type="entry name" value="NAD-dep_sirtuin_deacylases"/>
</dbReference>
<feature type="binding site" evidence="10">
    <location>
        <position position="386"/>
    </location>
    <ligand>
        <name>Zn(2+)</name>
        <dbReference type="ChEBI" id="CHEBI:29105"/>
    </ligand>
</feature>
<dbReference type="GO" id="GO:0005654">
    <property type="term" value="C:nucleoplasm"/>
    <property type="evidence" value="ECO:0007669"/>
    <property type="project" value="TreeGrafter"/>
</dbReference>
<dbReference type="Gene3D" id="3.40.50.1220">
    <property type="entry name" value="TPP-binding domain"/>
    <property type="match status" value="1"/>
</dbReference>
<dbReference type="CDD" id="cd01408">
    <property type="entry name" value="SIRT1"/>
    <property type="match status" value="1"/>
</dbReference>
<evidence type="ECO:0000256" key="8">
    <source>
        <dbReference type="ARBA" id="ARBA00023027"/>
    </source>
</evidence>
<dbReference type="InterPro" id="IPR026590">
    <property type="entry name" value="Ssirtuin_cat_dom"/>
</dbReference>
<feature type="active site" description="Proton acceptor" evidence="10">
    <location>
        <position position="351"/>
    </location>
</feature>
<gene>
    <name evidence="13" type="ORF">TSAR_004366</name>
</gene>
<keyword evidence="8" id="KW-0520">NAD</keyword>
<feature type="domain" description="Deacetylase sirtuin-type" evidence="12">
    <location>
        <begin position="224"/>
        <end position="522"/>
    </location>
</feature>
<dbReference type="GO" id="GO:0017136">
    <property type="term" value="F:histone deacetylase activity, NAD-dependent"/>
    <property type="evidence" value="ECO:0007669"/>
    <property type="project" value="TreeGrafter"/>
</dbReference>
<evidence type="ECO:0000256" key="1">
    <source>
        <dbReference type="ARBA" id="ARBA00001947"/>
    </source>
</evidence>
<keyword evidence="7 10" id="KW-0862">Zinc</keyword>
<feature type="compositionally biased region" description="Basic and acidic residues" evidence="11">
    <location>
        <begin position="651"/>
        <end position="677"/>
    </location>
</feature>
<organism evidence="13 14">
    <name type="scientific">Trichomalopsis sarcophagae</name>
    <dbReference type="NCBI Taxonomy" id="543379"/>
    <lineage>
        <taxon>Eukaryota</taxon>
        <taxon>Metazoa</taxon>
        <taxon>Ecdysozoa</taxon>
        <taxon>Arthropoda</taxon>
        <taxon>Hexapoda</taxon>
        <taxon>Insecta</taxon>
        <taxon>Pterygota</taxon>
        <taxon>Neoptera</taxon>
        <taxon>Endopterygota</taxon>
        <taxon>Hymenoptera</taxon>
        <taxon>Apocrita</taxon>
        <taxon>Proctotrupomorpha</taxon>
        <taxon>Chalcidoidea</taxon>
        <taxon>Pteromalidae</taxon>
        <taxon>Pteromalinae</taxon>
        <taxon>Trichomalopsis</taxon>
    </lineage>
</organism>
<feature type="compositionally biased region" description="Low complexity" evidence="11">
    <location>
        <begin position="105"/>
        <end position="120"/>
    </location>
</feature>